<name>A0AAV0KBC2_9ROSI</name>
<evidence type="ECO:0000313" key="2">
    <source>
        <dbReference type="EMBL" id="CAI0419027.1"/>
    </source>
</evidence>
<sequence>MHAGVHRKGTGEVPRQMDMRLMRRSGERRDRENGGKTDKHGRSSEQAHELLQEILVVSGANSDRPDPAFDLGHATDPAAEFGFAEVVPSRAEIYSREPHDEVCGEADEVRELLLDPV</sequence>
<dbReference type="EMBL" id="CAMGYJ010000005">
    <property type="protein sequence ID" value="CAI0419027.1"/>
    <property type="molecule type" value="Genomic_DNA"/>
</dbReference>
<protein>
    <submittedName>
        <fullName evidence="2">Uncharacterized protein</fullName>
    </submittedName>
</protein>
<feature type="region of interest" description="Disordered" evidence="1">
    <location>
        <begin position="1"/>
        <end position="50"/>
    </location>
</feature>
<dbReference type="AlphaFoldDB" id="A0AAV0KBC2"/>
<accession>A0AAV0KBC2</accession>
<evidence type="ECO:0000256" key="1">
    <source>
        <dbReference type="SAM" id="MobiDB-lite"/>
    </source>
</evidence>
<proteinExistence type="predicted"/>
<feature type="compositionally biased region" description="Basic and acidic residues" evidence="1">
    <location>
        <begin position="15"/>
        <end position="50"/>
    </location>
</feature>
<keyword evidence="3" id="KW-1185">Reference proteome</keyword>
<reference evidence="2" key="1">
    <citation type="submission" date="2022-08" db="EMBL/GenBank/DDBJ databases">
        <authorList>
            <person name="Gutierrez-Valencia J."/>
        </authorList>
    </citation>
    <scope>NUCLEOTIDE SEQUENCE</scope>
</reference>
<evidence type="ECO:0000313" key="3">
    <source>
        <dbReference type="Proteomes" id="UP001154282"/>
    </source>
</evidence>
<gene>
    <name evidence="2" type="ORF">LITE_LOCUS17840</name>
</gene>
<comment type="caution">
    <text evidence="2">The sequence shown here is derived from an EMBL/GenBank/DDBJ whole genome shotgun (WGS) entry which is preliminary data.</text>
</comment>
<organism evidence="2 3">
    <name type="scientific">Linum tenue</name>
    <dbReference type="NCBI Taxonomy" id="586396"/>
    <lineage>
        <taxon>Eukaryota</taxon>
        <taxon>Viridiplantae</taxon>
        <taxon>Streptophyta</taxon>
        <taxon>Embryophyta</taxon>
        <taxon>Tracheophyta</taxon>
        <taxon>Spermatophyta</taxon>
        <taxon>Magnoliopsida</taxon>
        <taxon>eudicotyledons</taxon>
        <taxon>Gunneridae</taxon>
        <taxon>Pentapetalae</taxon>
        <taxon>rosids</taxon>
        <taxon>fabids</taxon>
        <taxon>Malpighiales</taxon>
        <taxon>Linaceae</taxon>
        <taxon>Linum</taxon>
    </lineage>
</organism>
<dbReference type="Proteomes" id="UP001154282">
    <property type="component" value="Unassembled WGS sequence"/>
</dbReference>